<dbReference type="InterPro" id="IPR025691">
    <property type="entry name" value="GspL_pp_dom"/>
</dbReference>
<sequence>MSESLIVRLSSQQHVTIPWFIWSSSQQEVLEYGELASWQQLEQLAPKAAQRSTVVLLASSDVLLTEVTIPSGASRQFSSILPYLLEDELAQDVDELHFSLLDKQGDHAFVAVMDRLWLQSILDRLEQCGFSVKRVVPDVFSIPVNHEGLSALQMGQHWLIRKGEYAGVGIDKEWLTWFCHTEWVKGTDKPLSLIAYTPLPKVPLVEDQAWGENLEHPLNSLLCKEIFRHKINVLTGSFKPKSSWLKYGLIWRKTMISAVVLLMIVMATQGLKIHQDSLTAQVYRSESERIFRTLFPDKQRIPTVSYLKRQMSDEVNRLSGGKQGETVLNWLNLLPASIGQVKGMEIQSLRFDANRGELRVEVSGPDFQTFEQARVTLTPHFSVEQGQLSRNAERVLGSFVLKPVSGHDE</sequence>
<dbReference type="STRING" id="1123491.SAMN02745782_02805"/>
<evidence type="ECO:0000256" key="2">
    <source>
        <dbReference type="ARBA" id="ARBA00005318"/>
    </source>
</evidence>
<keyword evidence="8" id="KW-1133">Transmembrane helix</keyword>
<dbReference type="EMBL" id="FUXB01000015">
    <property type="protein sequence ID" value="SKA19089.1"/>
    <property type="molecule type" value="Genomic_DNA"/>
</dbReference>
<accession>A0A1T4RSZ3</accession>
<evidence type="ECO:0000256" key="4">
    <source>
        <dbReference type="ARBA" id="ARBA00022475"/>
    </source>
</evidence>
<gene>
    <name evidence="13" type="ORF">SAMN02745782_02805</name>
</gene>
<keyword evidence="7 10" id="KW-0653">Protein transport</keyword>
<keyword evidence="3 10" id="KW-0813">Transport</keyword>
<keyword evidence="14" id="KW-1185">Reference proteome</keyword>
<dbReference type="GO" id="GO:0015628">
    <property type="term" value="P:protein secretion by the type II secretion system"/>
    <property type="evidence" value="ECO:0007669"/>
    <property type="project" value="InterPro"/>
</dbReference>
<dbReference type="GO" id="GO:0015627">
    <property type="term" value="C:type II protein secretion system complex"/>
    <property type="evidence" value="ECO:0007669"/>
    <property type="project" value="InterPro"/>
</dbReference>
<organism evidence="13 14">
    <name type="scientific">Vibrio cincinnatiensis DSM 19608</name>
    <dbReference type="NCBI Taxonomy" id="1123491"/>
    <lineage>
        <taxon>Bacteria</taxon>
        <taxon>Pseudomonadati</taxon>
        <taxon>Pseudomonadota</taxon>
        <taxon>Gammaproteobacteria</taxon>
        <taxon>Vibrionales</taxon>
        <taxon>Vibrionaceae</taxon>
        <taxon>Vibrio</taxon>
    </lineage>
</organism>
<evidence type="ECO:0000259" key="11">
    <source>
        <dbReference type="Pfam" id="PF05134"/>
    </source>
</evidence>
<dbReference type="Pfam" id="PF05134">
    <property type="entry name" value="T2SSL"/>
    <property type="match status" value="1"/>
</dbReference>
<dbReference type="SUPFAM" id="SSF53067">
    <property type="entry name" value="Actin-like ATPase domain"/>
    <property type="match status" value="2"/>
</dbReference>
<dbReference type="Gene3D" id="3.30.420.370">
    <property type="match status" value="1"/>
</dbReference>
<dbReference type="Gene3D" id="3.30.1360.100">
    <property type="entry name" value="General secretion pathway protein M, EpsM"/>
    <property type="match status" value="1"/>
</dbReference>
<proteinExistence type="inferred from homology"/>
<evidence type="ECO:0000313" key="14">
    <source>
        <dbReference type="Proteomes" id="UP000190834"/>
    </source>
</evidence>
<keyword evidence="4" id="KW-1003">Cell membrane</keyword>
<dbReference type="InterPro" id="IPR007812">
    <property type="entry name" value="T2SS_protein-GspL"/>
</dbReference>
<comment type="similarity">
    <text evidence="2 10">Belongs to the GSP L family.</text>
</comment>
<evidence type="ECO:0000256" key="7">
    <source>
        <dbReference type="ARBA" id="ARBA00022927"/>
    </source>
</evidence>
<evidence type="ECO:0000256" key="8">
    <source>
        <dbReference type="ARBA" id="ARBA00022989"/>
    </source>
</evidence>
<dbReference type="GeneID" id="70582472"/>
<dbReference type="PIRSF" id="PIRSF015761">
    <property type="entry name" value="Protein_L"/>
    <property type="match status" value="1"/>
</dbReference>
<dbReference type="Proteomes" id="UP000190834">
    <property type="component" value="Unassembled WGS sequence"/>
</dbReference>
<evidence type="ECO:0000256" key="5">
    <source>
        <dbReference type="ARBA" id="ARBA00022519"/>
    </source>
</evidence>
<dbReference type="InterPro" id="IPR043129">
    <property type="entry name" value="ATPase_NBD"/>
</dbReference>
<dbReference type="NCBIfam" id="TIGR01709">
    <property type="entry name" value="typeII_sec_gspL"/>
    <property type="match status" value="1"/>
</dbReference>
<evidence type="ECO:0000256" key="6">
    <source>
        <dbReference type="ARBA" id="ARBA00022692"/>
    </source>
</evidence>
<dbReference type="RefSeq" id="WP_078927159.1">
    <property type="nucleotide sequence ID" value="NZ_FUXB01000015.1"/>
</dbReference>
<evidence type="ECO:0000256" key="9">
    <source>
        <dbReference type="ARBA" id="ARBA00023136"/>
    </source>
</evidence>
<protein>
    <recommendedName>
        <fullName evidence="10">Type II secretion system protein L</fullName>
        <shortName evidence="10">T2SS protein L</shortName>
    </recommendedName>
</protein>
<evidence type="ECO:0000256" key="1">
    <source>
        <dbReference type="ARBA" id="ARBA00004377"/>
    </source>
</evidence>
<feature type="domain" description="GspL periplasmic" evidence="12">
    <location>
        <begin position="246"/>
        <end position="402"/>
    </location>
</feature>
<dbReference type="AlphaFoldDB" id="A0A1T4RSZ3"/>
<dbReference type="Gene3D" id="3.30.420.380">
    <property type="match status" value="1"/>
</dbReference>
<evidence type="ECO:0000259" key="12">
    <source>
        <dbReference type="Pfam" id="PF12693"/>
    </source>
</evidence>
<comment type="function">
    <text evidence="10">Inner membrane component of the type II secretion system required for the energy-dependent secretion of extracellular factors such as proteases and toxins from the periplasm.</text>
</comment>
<reference evidence="14" key="1">
    <citation type="submission" date="2017-02" db="EMBL/GenBank/DDBJ databases">
        <authorList>
            <person name="Varghese N."/>
            <person name="Submissions S."/>
        </authorList>
    </citation>
    <scope>NUCLEOTIDE SEQUENCE [LARGE SCALE GENOMIC DNA]</scope>
    <source>
        <strain evidence="14">DSM 19608</strain>
    </source>
</reference>
<feature type="domain" description="GspL cytoplasmic actin-ATPase-like" evidence="11">
    <location>
        <begin position="5"/>
        <end position="241"/>
    </location>
</feature>
<keyword evidence="6" id="KW-0812">Transmembrane</keyword>
<dbReference type="InterPro" id="IPR024230">
    <property type="entry name" value="GspL_cyto_dom"/>
</dbReference>
<evidence type="ECO:0000256" key="10">
    <source>
        <dbReference type="PIRNR" id="PIRNR015761"/>
    </source>
</evidence>
<keyword evidence="9" id="KW-0472">Membrane</keyword>
<evidence type="ECO:0000256" key="3">
    <source>
        <dbReference type="ARBA" id="ARBA00022448"/>
    </source>
</evidence>
<dbReference type="CDD" id="cd24017">
    <property type="entry name" value="ASKHA_T2SSL_N"/>
    <property type="match status" value="1"/>
</dbReference>
<comment type="subcellular location">
    <subcellularLocation>
        <location evidence="1">Cell inner membrane</location>
        <topology evidence="1">Single-pass membrane protein</topology>
    </subcellularLocation>
</comment>
<evidence type="ECO:0000313" key="13">
    <source>
        <dbReference type="EMBL" id="SKA19089.1"/>
    </source>
</evidence>
<name>A0A1T4RSZ3_VIBCI</name>
<dbReference type="GO" id="GO:0009276">
    <property type="term" value="C:Gram-negative-bacterium-type cell wall"/>
    <property type="evidence" value="ECO:0007669"/>
    <property type="project" value="InterPro"/>
</dbReference>
<dbReference type="GO" id="GO:0005886">
    <property type="term" value="C:plasma membrane"/>
    <property type="evidence" value="ECO:0007669"/>
    <property type="project" value="UniProtKB-SubCell"/>
</dbReference>
<keyword evidence="5" id="KW-0997">Cell inner membrane</keyword>
<dbReference type="Pfam" id="PF12693">
    <property type="entry name" value="GspL_C"/>
    <property type="match status" value="1"/>
</dbReference>